<dbReference type="AlphaFoldDB" id="A0A6J4E9I8"/>
<name>A0A6J4E9I8_9PSED</name>
<evidence type="ECO:0000313" key="2">
    <source>
        <dbReference type="EMBL" id="GJN51181.1"/>
    </source>
</evidence>
<dbReference type="Proteomes" id="UP000509383">
    <property type="component" value="Chromosome"/>
</dbReference>
<gene>
    <name evidence="1" type="ORF">TUM18999_42790</name>
    <name evidence="2" type="ORF">TUM20286_09330</name>
</gene>
<proteinExistence type="predicted"/>
<sequence>MKLALQFDASVGINVLRQVIQAAGDNTTIAFNAAHGLDIGDLLSVVSAAGSDKQLVLGFDGARLTPRNLQQATSFAGERTAIEIGKAQNVNTNALLAVINAAGHGKQVKVSFNGAQADDEALRQLVDAAGRQVGIDINAGHAVPIERLLGIIDAASREGGLGLEFNGAQLLEANILQAVERAAGSTAIGINSAHAVKEQTLQAVMQAAGDGTHLGLSFHGGQLDDKGLLAAIEAAGTNTHIKVNTAQAMGAGALLLSINATANTKRFSVEFNGAELPFGNLQQAVEAAGINTAVSVNTAQAMDPQALHAAIEAAGDLKRLDAQFNALQMPDESLGQWVAAAGSRVALTVAAAQALPLPTLLEAVQAAG</sequence>
<evidence type="ECO:0000313" key="4">
    <source>
        <dbReference type="Proteomes" id="UP001054892"/>
    </source>
</evidence>
<evidence type="ECO:0000313" key="3">
    <source>
        <dbReference type="Proteomes" id="UP000509383"/>
    </source>
</evidence>
<organism evidence="1 3">
    <name type="scientific">Pseudomonas tohonis</name>
    <dbReference type="NCBI Taxonomy" id="2725477"/>
    <lineage>
        <taxon>Bacteria</taxon>
        <taxon>Pseudomonadati</taxon>
        <taxon>Pseudomonadota</taxon>
        <taxon>Gammaproteobacteria</taxon>
        <taxon>Pseudomonadales</taxon>
        <taxon>Pseudomonadaceae</taxon>
        <taxon>Pseudomonas</taxon>
    </lineage>
</organism>
<dbReference type="KEGG" id="ptw:TUM18999_42790"/>
<protein>
    <submittedName>
        <fullName evidence="1">Uncharacterized protein</fullName>
    </submittedName>
</protein>
<reference evidence="1 3" key="1">
    <citation type="submission" date="2020-05" db="EMBL/GenBank/DDBJ databases">
        <title>Characterization of novel class B3 metallo-beta-lactamase from novel Pseudomonas species.</title>
        <authorList>
            <person name="Yamada K."/>
            <person name="Aoki K."/>
            <person name="Ishii Y."/>
        </authorList>
    </citation>
    <scope>NUCLEOTIDE SEQUENCE [LARGE SCALE GENOMIC DNA]</scope>
    <source>
        <strain evidence="1 3">TUM18999</strain>
        <strain evidence="2 4">TUM20286</strain>
    </source>
</reference>
<dbReference type="Proteomes" id="UP001054892">
    <property type="component" value="Unassembled WGS sequence"/>
</dbReference>
<dbReference type="RefSeq" id="WP_173172274.1">
    <property type="nucleotide sequence ID" value="NZ_AP023189.1"/>
</dbReference>
<accession>A0A6J4E9I8</accession>
<evidence type="ECO:0000313" key="1">
    <source>
        <dbReference type="EMBL" id="BCG26088.1"/>
    </source>
</evidence>
<keyword evidence="4" id="KW-1185">Reference proteome</keyword>
<dbReference type="EMBL" id="AP023189">
    <property type="protein sequence ID" value="BCG26088.1"/>
    <property type="molecule type" value="Genomic_DNA"/>
</dbReference>
<dbReference type="EMBL" id="BQKM01000001">
    <property type="protein sequence ID" value="GJN51181.1"/>
    <property type="molecule type" value="Genomic_DNA"/>
</dbReference>